<keyword evidence="1" id="KW-0812">Transmembrane</keyword>
<accession>A0A1M4MP93</accession>
<evidence type="ECO:0000256" key="1">
    <source>
        <dbReference type="SAM" id="Phobius"/>
    </source>
</evidence>
<name>A0A1M4MP93_9EURY</name>
<dbReference type="Proteomes" id="UP000184671">
    <property type="component" value="Unassembled WGS sequence"/>
</dbReference>
<protein>
    <submittedName>
        <fullName evidence="2">Uncharacterized protein</fullName>
    </submittedName>
</protein>
<dbReference type="NCBIfam" id="NF045580">
    <property type="entry name" value="symport_access"/>
    <property type="match status" value="1"/>
</dbReference>
<dbReference type="AlphaFoldDB" id="A0A1M4MP93"/>
<dbReference type="STRING" id="118126.L21_2642"/>
<feature type="transmembrane region" description="Helical" evidence="1">
    <location>
        <begin position="7"/>
        <end position="29"/>
    </location>
</feature>
<reference evidence="2 3" key="1">
    <citation type="submission" date="2016-08" db="EMBL/GenBank/DDBJ databases">
        <authorList>
            <person name="Seilhamer J.J."/>
        </authorList>
    </citation>
    <scope>NUCLEOTIDE SEQUENCE [LARGE SCALE GENOMIC DNA]</scope>
    <source>
        <strain evidence="2">L21-II-0</strain>
    </source>
</reference>
<keyword evidence="1" id="KW-0472">Membrane</keyword>
<keyword evidence="1" id="KW-1133">Transmembrane helix</keyword>
<proteinExistence type="predicted"/>
<gene>
    <name evidence="2" type="ORF">L21_2642</name>
</gene>
<organism evidence="2 3">
    <name type="scientific">Methanoculleus chikugoensis</name>
    <dbReference type="NCBI Taxonomy" id="118126"/>
    <lineage>
        <taxon>Archaea</taxon>
        <taxon>Methanobacteriati</taxon>
        <taxon>Methanobacteriota</taxon>
        <taxon>Stenosarchaea group</taxon>
        <taxon>Methanomicrobia</taxon>
        <taxon>Methanomicrobiales</taxon>
        <taxon>Methanomicrobiaceae</taxon>
        <taxon>Methanoculleus</taxon>
    </lineage>
</organism>
<sequence>MFGIPDPAIWVGYLLALGFTLACLVYGLLNWNNGVEGEQDGS</sequence>
<evidence type="ECO:0000313" key="2">
    <source>
        <dbReference type="EMBL" id="SCL76703.1"/>
    </source>
</evidence>
<evidence type="ECO:0000313" key="3">
    <source>
        <dbReference type="Proteomes" id="UP000184671"/>
    </source>
</evidence>
<dbReference type="EMBL" id="FMID01000065">
    <property type="protein sequence ID" value="SCL76703.1"/>
    <property type="molecule type" value="Genomic_DNA"/>
</dbReference>
<dbReference type="RefSeq" id="WP_256713218.1">
    <property type="nucleotide sequence ID" value="NZ_FMID01000065.1"/>
</dbReference>
<dbReference type="InterPro" id="IPR054615">
    <property type="entry name" value="Symport_access"/>
</dbReference>